<name>A0A011MRF1_9PROT</name>
<dbReference type="AlphaFoldDB" id="A0A011MRF1"/>
<feature type="region of interest" description="Disordered" evidence="1">
    <location>
        <begin position="796"/>
        <end position="822"/>
    </location>
</feature>
<accession>A0A011MRF1</accession>
<dbReference type="PATRIC" id="fig|1454001.3.peg.3481"/>
<dbReference type="Pfam" id="PF25862">
    <property type="entry name" value="PglZ_1st"/>
    <property type="match status" value="1"/>
</dbReference>
<evidence type="ECO:0000259" key="3">
    <source>
        <dbReference type="Pfam" id="PF25862"/>
    </source>
</evidence>
<keyword evidence="6" id="KW-1185">Reference proteome</keyword>
<dbReference type="InterPro" id="IPR058880">
    <property type="entry name" value="PglZ_N"/>
</dbReference>
<dbReference type="EMBL" id="JFAX01000027">
    <property type="protein sequence ID" value="EXI65171.1"/>
    <property type="molecule type" value="Genomic_DNA"/>
</dbReference>
<feature type="domain" description="Alkaline phosphatase-like protein PglZ second" evidence="2">
    <location>
        <begin position="188"/>
        <end position="329"/>
    </location>
</feature>
<dbReference type="Pfam" id="PF08665">
    <property type="entry name" value="PglZ"/>
    <property type="match status" value="1"/>
</dbReference>
<feature type="domain" description="Alkaline phosphatase-like protein PglZ C-terminal" evidence="4">
    <location>
        <begin position="842"/>
        <end position="942"/>
    </location>
</feature>
<proteinExistence type="predicted"/>
<feature type="domain" description="Alkaline phosphatase-like protein PglZ N-terminal" evidence="3">
    <location>
        <begin position="14"/>
        <end position="118"/>
    </location>
</feature>
<dbReference type="NCBIfam" id="NF033446">
    <property type="entry name" value="BREX_PglZ_2"/>
    <property type="match status" value="1"/>
</dbReference>
<comment type="caution">
    <text evidence="5">The sequence shown here is derived from an EMBL/GenBank/DDBJ whole genome shotgun (WGS) entry which is preliminary data.</text>
</comment>
<evidence type="ECO:0000313" key="5">
    <source>
        <dbReference type="EMBL" id="EXI65171.1"/>
    </source>
</evidence>
<dbReference type="STRING" id="1454001.AW08_03443"/>
<dbReference type="InterPro" id="IPR047992">
    <property type="entry name" value="BREX_PglZ"/>
</dbReference>
<sequence length="949" mass="101186">MNVLLNPSVRQIVAQVDAVLRHDRTAAVIAIRAQRDESWPSTLAVGDREFSVAWCPSPIAVRERLLALADGAMDDPGPVSSESPGKLPGLVVLTPLADQVLGADVLARFSRGKVFSVEAWDMLRHAFQARAIDSRLARWPWVAEALLENLPAGGYPPVAGGVLDVDAAWSQVLRCVLGMTTEHGGRPDLASVLRWTLSPEATRRYGDLHENARQQVGEWLIEILGSCARLLAQVLEAGYGGELMPIALVCGMLLKRPDDTPLAPELLAAAVRLERYTGGTPIPLREGLRLHAAAVQVTKAMDASTLMPVLDVADQLVASLHLTAFAERSSDLPSGFSARLSIFATAIAEFLATGPAKKPAARSAATAAVLVAGGAVKEHRLAVHQAHRVRRVEMAMRLVRWLSNAEPGPHLGLDSLAKSHADEGAFADWARLALMGGDDLAVVTRAYSALREAARVRRESSNRQFAVALSAWNQGGCPKLDPIVPVEQIIADVLAPVATLAPVLLLVVDGLSFPIYRELLEDAQRQGWNEVLPSAQEKASVGLATIPSITEISRTSLFCGKLLQGQAANEKTGFAQHPALVPLVPSNRPGARPVLFHKAELTSASDGVTLSEVVRDAIGSRERKVVAVVFNGVDDHLSGSAQLNHRWALDDLRLIKPLLYEARNAGRLVLITADHGHVIDEATHALANPAQDTAVASGSDPAMGDRWRTVAGAPVSAEEIMLSGGRVMPPNGQRQIVVPWSETLRYGSRKNGYHGGISLQEMLVPITLLTTASVLPEGLRHAPSAAPAWWELAAETSPASPGSQPLAKAVGRKSTPPTPVASGQQSLFELPALAVVQATAVEQDWIAALLASTAFLSQKQWVARAGVTDEEIRALLEALSERGGKVSKQALAARLGMPLLRVSGFVSAARRLLNVDQAPVLTLDEAEGTVGLNRTLLETQFGGRTGRAQ</sequence>
<dbReference type="InterPro" id="IPR058881">
    <property type="entry name" value="PglZ_2nd"/>
</dbReference>
<organism evidence="5 6">
    <name type="scientific">Candidatus Accumulibacter adjunctus</name>
    <dbReference type="NCBI Taxonomy" id="1454001"/>
    <lineage>
        <taxon>Bacteria</taxon>
        <taxon>Pseudomonadati</taxon>
        <taxon>Pseudomonadota</taxon>
        <taxon>Betaproteobacteria</taxon>
        <taxon>Candidatus Accumulibacter</taxon>
    </lineage>
</organism>
<dbReference type="Pfam" id="PF25861">
    <property type="entry name" value="PglZ_2nd"/>
    <property type="match status" value="1"/>
</dbReference>
<gene>
    <name evidence="5" type="ORF">AW08_03443</name>
</gene>
<evidence type="ECO:0000259" key="4">
    <source>
        <dbReference type="Pfam" id="PF25863"/>
    </source>
</evidence>
<reference evidence="5" key="1">
    <citation type="submission" date="2014-02" db="EMBL/GenBank/DDBJ databases">
        <title>Expanding our view of genomic diversity in Candidatus Accumulibacter clades.</title>
        <authorList>
            <person name="Skennerton C.T."/>
            <person name="Barr J.J."/>
            <person name="Slater F.R."/>
            <person name="Bond P.L."/>
            <person name="Tyson G.W."/>
        </authorList>
    </citation>
    <scope>NUCLEOTIDE SEQUENCE [LARGE SCALE GENOMIC DNA]</scope>
</reference>
<dbReference type="Proteomes" id="UP000020218">
    <property type="component" value="Unassembled WGS sequence"/>
</dbReference>
<evidence type="ECO:0000256" key="1">
    <source>
        <dbReference type="SAM" id="MobiDB-lite"/>
    </source>
</evidence>
<protein>
    <submittedName>
        <fullName evidence="5">PglZ domain protein</fullName>
    </submittedName>
</protein>
<dbReference type="Pfam" id="PF25863">
    <property type="entry name" value="PglZ_C"/>
    <property type="match status" value="1"/>
</dbReference>
<evidence type="ECO:0000259" key="2">
    <source>
        <dbReference type="Pfam" id="PF25861"/>
    </source>
</evidence>
<dbReference type="InterPro" id="IPR058882">
    <property type="entry name" value="PglZ_C"/>
</dbReference>
<evidence type="ECO:0000313" key="6">
    <source>
        <dbReference type="Proteomes" id="UP000020218"/>
    </source>
</evidence>